<feature type="domain" description="PKD/REJ-like" evidence="6">
    <location>
        <begin position="29"/>
        <end position="274"/>
    </location>
</feature>
<dbReference type="EMBL" id="JABDTM020019965">
    <property type="protein sequence ID" value="KAH0817255.1"/>
    <property type="molecule type" value="Genomic_DNA"/>
</dbReference>
<evidence type="ECO:0000256" key="1">
    <source>
        <dbReference type="ARBA" id="ARBA00004370"/>
    </source>
</evidence>
<name>A0A8J6HED0_TENMO</name>
<reference evidence="7" key="2">
    <citation type="submission" date="2021-08" db="EMBL/GenBank/DDBJ databases">
        <authorList>
            <person name="Eriksson T."/>
        </authorList>
    </citation>
    <scope>NUCLEOTIDE SEQUENCE</scope>
    <source>
        <strain evidence="7">Stoneville</strain>
        <tissue evidence="7">Whole head</tissue>
    </source>
</reference>
<organism evidence="7 8">
    <name type="scientific">Tenebrio molitor</name>
    <name type="common">Yellow mealworm beetle</name>
    <dbReference type="NCBI Taxonomy" id="7067"/>
    <lineage>
        <taxon>Eukaryota</taxon>
        <taxon>Metazoa</taxon>
        <taxon>Ecdysozoa</taxon>
        <taxon>Arthropoda</taxon>
        <taxon>Hexapoda</taxon>
        <taxon>Insecta</taxon>
        <taxon>Pterygota</taxon>
        <taxon>Neoptera</taxon>
        <taxon>Endopterygota</taxon>
        <taxon>Coleoptera</taxon>
        <taxon>Polyphaga</taxon>
        <taxon>Cucujiformia</taxon>
        <taxon>Tenebrionidae</taxon>
        <taxon>Tenebrio</taxon>
    </lineage>
</organism>
<comment type="subcellular location">
    <subcellularLocation>
        <location evidence="1">Membrane</location>
    </subcellularLocation>
</comment>
<dbReference type="GO" id="GO:0006816">
    <property type="term" value="P:calcium ion transport"/>
    <property type="evidence" value="ECO:0007669"/>
    <property type="project" value="TreeGrafter"/>
</dbReference>
<comment type="caution">
    <text evidence="7">The sequence shown here is derived from an EMBL/GenBank/DDBJ whole genome shotgun (WGS) entry which is preliminary data.</text>
</comment>
<evidence type="ECO:0000256" key="2">
    <source>
        <dbReference type="ARBA" id="ARBA00022692"/>
    </source>
</evidence>
<keyword evidence="3" id="KW-0677">Repeat</keyword>
<evidence type="ECO:0000256" key="3">
    <source>
        <dbReference type="ARBA" id="ARBA00022737"/>
    </source>
</evidence>
<dbReference type="InterPro" id="IPR002859">
    <property type="entry name" value="PKD/REJ-like"/>
</dbReference>
<dbReference type="PANTHER" id="PTHR46730">
    <property type="entry name" value="POLYCYSTIN-1"/>
    <property type="match status" value="1"/>
</dbReference>
<evidence type="ECO:0000256" key="4">
    <source>
        <dbReference type="ARBA" id="ARBA00022989"/>
    </source>
</evidence>
<dbReference type="Pfam" id="PF02010">
    <property type="entry name" value="REJ"/>
    <property type="match status" value="1"/>
</dbReference>
<evidence type="ECO:0000256" key="5">
    <source>
        <dbReference type="ARBA" id="ARBA00023136"/>
    </source>
</evidence>
<gene>
    <name evidence="7" type="ORF">GEV33_005536</name>
</gene>
<keyword evidence="4" id="KW-1133">Transmembrane helix</keyword>
<dbReference type="Gene3D" id="2.60.40.10">
    <property type="entry name" value="Immunoglobulins"/>
    <property type="match status" value="1"/>
</dbReference>
<sequence length="296" mass="33198">MLRPRKHIQLRHRGPENAFETPPKACHFNIEIKKPIAVISGGSTGTVPSHMSFQLNGEESVDTNEVVNSNAKLKYRWRCTQKLKPATFCKTDPISQSSKFTIPADAVLQGDEFHIYLTVTSPYGTTADTEKVITVSKDASDLELGCKKNCPPVIDVSNHKLVTFVEVTCHKNCDDIREEFYKWTIEPKPKSAQFSFDYNKHSRNGRTGSKFIIEKNVLKPGTYTISVELKSDVGHHGLASIDLEFGAPANVKECKIIPESGDTLSTQYQLKCIQDPPNERNFYELFVKDKDGKMSA</sequence>
<dbReference type="InterPro" id="IPR013783">
    <property type="entry name" value="Ig-like_fold"/>
</dbReference>
<reference evidence="7" key="1">
    <citation type="journal article" date="2020" name="J Insects Food Feed">
        <title>The yellow mealworm (Tenebrio molitor) genome: a resource for the emerging insects as food and feed industry.</title>
        <authorList>
            <person name="Eriksson T."/>
            <person name="Andere A."/>
            <person name="Kelstrup H."/>
            <person name="Emery V."/>
            <person name="Picard C."/>
        </authorList>
    </citation>
    <scope>NUCLEOTIDE SEQUENCE</scope>
    <source>
        <strain evidence="7">Stoneville</strain>
        <tissue evidence="7">Whole head</tissue>
    </source>
</reference>
<protein>
    <recommendedName>
        <fullName evidence="6">PKD/REJ-like domain-containing protein</fullName>
    </recommendedName>
</protein>
<dbReference type="PANTHER" id="PTHR46730:SF1">
    <property type="entry name" value="PLAT DOMAIN-CONTAINING PROTEIN"/>
    <property type="match status" value="1"/>
</dbReference>
<evidence type="ECO:0000313" key="7">
    <source>
        <dbReference type="EMBL" id="KAH0817255.1"/>
    </source>
</evidence>
<evidence type="ECO:0000313" key="8">
    <source>
        <dbReference type="Proteomes" id="UP000719412"/>
    </source>
</evidence>
<keyword evidence="8" id="KW-1185">Reference proteome</keyword>
<keyword evidence="2" id="KW-0812">Transmembrane</keyword>
<evidence type="ECO:0000259" key="6">
    <source>
        <dbReference type="Pfam" id="PF02010"/>
    </source>
</evidence>
<accession>A0A8J6HED0</accession>
<dbReference type="GO" id="GO:0005886">
    <property type="term" value="C:plasma membrane"/>
    <property type="evidence" value="ECO:0007669"/>
    <property type="project" value="TreeGrafter"/>
</dbReference>
<proteinExistence type="predicted"/>
<keyword evidence="5" id="KW-0472">Membrane</keyword>
<dbReference type="Proteomes" id="UP000719412">
    <property type="component" value="Unassembled WGS sequence"/>
</dbReference>
<dbReference type="AlphaFoldDB" id="A0A8J6HED0"/>
<dbReference type="GO" id="GO:0005261">
    <property type="term" value="F:monoatomic cation channel activity"/>
    <property type="evidence" value="ECO:0007669"/>
    <property type="project" value="TreeGrafter"/>
</dbReference>